<dbReference type="InterPro" id="IPR011006">
    <property type="entry name" value="CheY-like_superfamily"/>
</dbReference>
<accession>A0A8J7IL46</accession>
<dbReference type="PANTHER" id="PTHR44520:SF1">
    <property type="entry name" value="TWO-COMPONENT SYSTEM REGULATORY PROTEIN"/>
    <property type="match status" value="1"/>
</dbReference>
<evidence type="ECO:0000313" key="3">
    <source>
        <dbReference type="EMBL" id="MBJ6723393.1"/>
    </source>
</evidence>
<dbReference type="Pfam" id="PF00072">
    <property type="entry name" value="Response_reg"/>
    <property type="match status" value="1"/>
</dbReference>
<name>A0A8J7IL46_9BACT</name>
<proteinExistence type="predicted"/>
<dbReference type="SMART" id="SM00448">
    <property type="entry name" value="REC"/>
    <property type="match status" value="1"/>
</dbReference>
<keyword evidence="4" id="KW-1185">Reference proteome</keyword>
<gene>
    <name evidence="3" type="ORF">JFN93_01615</name>
</gene>
<dbReference type="PANTHER" id="PTHR44520">
    <property type="entry name" value="RESPONSE REGULATOR RCP1-RELATED"/>
    <property type="match status" value="1"/>
</dbReference>
<comment type="caution">
    <text evidence="3">The sequence shown here is derived from an EMBL/GenBank/DDBJ whole genome shotgun (WGS) entry which is preliminary data.</text>
</comment>
<dbReference type="RefSeq" id="WP_199382222.1">
    <property type="nucleotide sequence ID" value="NZ_JAEMHM010000001.1"/>
</dbReference>
<keyword evidence="1" id="KW-0597">Phosphoprotein</keyword>
<sequence>MKPRYLVLVEDNPDDAYLALRVIEKVFPEKVIRARDGEEALVLLTRLAAEGIELVELVLLDLKLPKVDGIEVLRSIRSSMELKGLKVAVLTSSEDEGDQERCRELGIADYLFKPLTVAALIKVLGTAPGSDRR</sequence>
<feature type="modified residue" description="4-aspartylphosphate" evidence="1">
    <location>
        <position position="61"/>
    </location>
</feature>
<dbReference type="InterPro" id="IPR001789">
    <property type="entry name" value="Sig_transdc_resp-reg_receiver"/>
</dbReference>
<dbReference type="AlphaFoldDB" id="A0A8J7IL46"/>
<reference evidence="3" key="1">
    <citation type="submission" date="2020-12" db="EMBL/GenBank/DDBJ databases">
        <title>Geomonas sp. Red875, isolated from river sediment.</title>
        <authorList>
            <person name="Xu Z."/>
            <person name="Zhang Z."/>
            <person name="Masuda Y."/>
            <person name="Itoh H."/>
            <person name="Senoo K."/>
        </authorList>
    </citation>
    <scope>NUCLEOTIDE SEQUENCE</scope>
    <source>
        <strain evidence="3">Red875</strain>
    </source>
</reference>
<evidence type="ECO:0000256" key="1">
    <source>
        <dbReference type="PROSITE-ProRule" id="PRU00169"/>
    </source>
</evidence>
<dbReference type="SUPFAM" id="SSF52172">
    <property type="entry name" value="CheY-like"/>
    <property type="match status" value="1"/>
</dbReference>
<dbReference type="GO" id="GO:0000160">
    <property type="term" value="P:phosphorelay signal transduction system"/>
    <property type="evidence" value="ECO:0007669"/>
    <property type="project" value="InterPro"/>
</dbReference>
<dbReference type="Gene3D" id="3.40.50.2300">
    <property type="match status" value="1"/>
</dbReference>
<dbReference type="InterPro" id="IPR052893">
    <property type="entry name" value="TCS_response_regulator"/>
</dbReference>
<dbReference type="PROSITE" id="PS50110">
    <property type="entry name" value="RESPONSE_REGULATORY"/>
    <property type="match status" value="1"/>
</dbReference>
<protein>
    <submittedName>
        <fullName evidence="3">Response regulator</fullName>
    </submittedName>
</protein>
<organism evidence="3 4">
    <name type="scientific">Geomesophilobacter sediminis</name>
    <dbReference type="NCBI Taxonomy" id="2798584"/>
    <lineage>
        <taxon>Bacteria</taxon>
        <taxon>Pseudomonadati</taxon>
        <taxon>Thermodesulfobacteriota</taxon>
        <taxon>Desulfuromonadia</taxon>
        <taxon>Geobacterales</taxon>
        <taxon>Geobacteraceae</taxon>
        <taxon>Geomesophilobacter</taxon>
    </lineage>
</organism>
<evidence type="ECO:0000259" key="2">
    <source>
        <dbReference type="PROSITE" id="PS50110"/>
    </source>
</evidence>
<dbReference type="EMBL" id="JAEMHM010000001">
    <property type="protein sequence ID" value="MBJ6723393.1"/>
    <property type="molecule type" value="Genomic_DNA"/>
</dbReference>
<evidence type="ECO:0000313" key="4">
    <source>
        <dbReference type="Proteomes" id="UP000636888"/>
    </source>
</evidence>
<dbReference type="Proteomes" id="UP000636888">
    <property type="component" value="Unassembled WGS sequence"/>
</dbReference>
<feature type="domain" description="Response regulatory" evidence="2">
    <location>
        <begin position="5"/>
        <end position="128"/>
    </location>
</feature>